<proteinExistence type="inferred from homology"/>
<dbReference type="Gene3D" id="2.60.40.10">
    <property type="entry name" value="Immunoglobulins"/>
    <property type="match status" value="1"/>
</dbReference>
<dbReference type="RefSeq" id="WP_245689977.1">
    <property type="nucleotide sequence ID" value="NZ_FNGS01000008.1"/>
</dbReference>
<dbReference type="InterPro" id="IPR036156">
    <property type="entry name" value="Beta-gal/glucu_dom_sf"/>
</dbReference>
<dbReference type="SUPFAM" id="SSF49785">
    <property type="entry name" value="Galactose-binding domain-like"/>
    <property type="match status" value="1"/>
</dbReference>
<evidence type="ECO:0000259" key="5">
    <source>
        <dbReference type="Pfam" id="PF02836"/>
    </source>
</evidence>
<evidence type="ECO:0000256" key="3">
    <source>
        <dbReference type="ARBA" id="ARBA00023295"/>
    </source>
</evidence>
<dbReference type="InterPro" id="IPR017853">
    <property type="entry name" value="GH"/>
</dbReference>
<sequence>MSHIPVFPITMRSILKFVLLFFLTLQASAQYTIRDPDAIPLHGKWQFAMDPRKAGEQKGWYKEAAPGGRNWDQVTVPHCFSSDPRYLFYTGIAWYKKQFPWQVQAGKRVLLHFDASYYATTVWINDKKAGTHEGGYTPFSFDITDLLKSGENQLVVSVDNDTWQEGTIPGSKDGDSANDPFMGWINYGGLIRPVYLTVEPEVYLRNIKVESEPDLEKGTARIRVKAFVRNASGQPAAPKWTVQIRQQDRPVNLVWKNKGESVAAGSEGIWEAEATVRQADVRLWQLDDPHLYQARVALGGDTLKTRFGIRKVEVKDAKLLLNGTPLKLAGANRVVDYPQLGSLEPDWVVEKDFRLMKEAGMEFHRLTHYTPSERIYDLADEYGMLIISEAGNWQLTPKQMDSDVFRTKFKKQFVEMAERDWNHPSVIAYSVGNEYASDHPAGQRWTKDLIAFARETDPTRLYTFASMRLNAMQKKPDEEASQYVDFVCTNTYGNHAKVLDNIHMLYPDKPILISEWGVRADAAGGESAQARHIEDVVKEIRKRPYVIGASWWSYNDYQSRHVGTNPNGFRPWGLVGPDREPRPAYVTYRKEMAPLTLEKVRWAPGGQGRHILTVRVTARPDFPAYPLKKYRLKGAGSDLLIPDLQPGQSAEIAVPVTGFDKALTLEVWKPSGVPILKETLSLTEKD</sequence>
<evidence type="ECO:0000313" key="7">
    <source>
        <dbReference type="EMBL" id="SDM73668.1"/>
    </source>
</evidence>
<dbReference type="EMBL" id="FNGS01000008">
    <property type="protein sequence ID" value="SDM73668.1"/>
    <property type="molecule type" value="Genomic_DNA"/>
</dbReference>
<organism evidence="7 8">
    <name type="scientific">Siphonobacter aquaeclarae</name>
    <dbReference type="NCBI Taxonomy" id="563176"/>
    <lineage>
        <taxon>Bacteria</taxon>
        <taxon>Pseudomonadati</taxon>
        <taxon>Bacteroidota</taxon>
        <taxon>Cytophagia</taxon>
        <taxon>Cytophagales</taxon>
        <taxon>Cytophagaceae</taxon>
        <taxon>Siphonobacter</taxon>
    </lineage>
</organism>
<dbReference type="GO" id="GO:0005975">
    <property type="term" value="P:carbohydrate metabolic process"/>
    <property type="evidence" value="ECO:0007669"/>
    <property type="project" value="InterPro"/>
</dbReference>
<keyword evidence="8" id="KW-1185">Reference proteome</keyword>
<dbReference type="PANTHER" id="PTHR42732">
    <property type="entry name" value="BETA-GALACTOSIDASE"/>
    <property type="match status" value="1"/>
</dbReference>
<dbReference type="InterPro" id="IPR006104">
    <property type="entry name" value="Glyco_hydro_2_N"/>
</dbReference>
<feature type="domain" description="Glycoside hydrolase family 2 immunoglobulin-like beta-sandwich" evidence="4">
    <location>
        <begin position="202"/>
        <end position="310"/>
    </location>
</feature>
<reference evidence="7 8" key="1">
    <citation type="submission" date="2016-10" db="EMBL/GenBank/DDBJ databases">
        <authorList>
            <person name="de Groot N.N."/>
        </authorList>
    </citation>
    <scope>NUCLEOTIDE SEQUENCE [LARGE SCALE GENOMIC DNA]</scope>
    <source>
        <strain evidence="7 8">DSM 21668</strain>
    </source>
</reference>
<dbReference type="PANTHER" id="PTHR42732:SF1">
    <property type="entry name" value="BETA-MANNOSIDASE"/>
    <property type="match status" value="1"/>
</dbReference>
<comment type="similarity">
    <text evidence="1">Belongs to the glycosyl hydrolase 2 family.</text>
</comment>
<dbReference type="Pfam" id="PF02837">
    <property type="entry name" value="Glyco_hydro_2_N"/>
    <property type="match status" value="1"/>
</dbReference>
<dbReference type="SUPFAM" id="SSF51445">
    <property type="entry name" value="(Trans)glycosidases"/>
    <property type="match status" value="1"/>
</dbReference>
<evidence type="ECO:0000259" key="4">
    <source>
        <dbReference type="Pfam" id="PF00703"/>
    </source>
</evidence>
<dbReference type="InterPro" id="IPR008979">
    <property type="entry name" value="Galactose-bd-like_sf"/>
</dbReference>
<feature type="domain" description="Glycosyl hydrolases family 2 sugar binding" evidence="6">
    <location>
        <begin position="41"/>
        <end position="196"/>
    </location>
</feature>
<evidence type="ECO:0000313" key="8">
    <source>
        <dbReference type="Proteomes" id="UP000198901"/>
    </source>
</evidence>
<dbReference type="GO" id="GO:0004553">
    <property type="term" value="F:hydrolase activity, hydrolyzing O-glycosyl compounds"/>
    <property type="evidence" value="ECO:0007669"/>
    <property type="project" value="InterPro"/>
</dbReference>
<dbReference type="Gene3D" id="3.20.20.80">
    <property type="entry name" value="Glycosidases"/>
    <property type="match status" value="1"/>
</dbReference>
<dbReference type="Proteomes" id="UP000198901">
    <property type="component" value="Unassembled WGS sequence"/>
</dbReference>
<dbReference type="Pfam" id="PF02836">
    <property type="entry name" value="Glyco_hydro_2_C"/>
    <property type="match status" value="1"/>
</dbReference>
<evidence type="ECO:0000259" key="6">
    <source>
        <dbReference type="Pfam" id="PF02837"/>
    </source>
</evidence>
<dbReference type="InterPro" id="IPR006101">
    <property type="entry name" value="Glyco_hydro_2"/>
</dbReference>
<keyword evidence="3" id="KW-0326">Glycosidase</keyword>
<dbReference type="InterPro" id="IPR051913">
    <property type="entry name" value="GH2_Domain-Containing"/>
</dbReference>
<accession>A0A1G9VN34</accession>
<dbReference type="PRINTS" id="PR00132">
    <property type="entry name" value="GLHYDRLASE2"/>
</dbReference>
<name>A0A1G9VN34_9BACT</name>
<dbReference type="Pfam" id="PF00703">
    <property type="entry name" value="Glyco_hydro_2"/>
    <property type="match status" value="1"/>
</dbReference>
<evidence type="ECO:0000256" key="1">
    <source>
        <dbReference type="ARBA" id="ARBA00007401"/>
    </source>
</evidence>
<evidence type="ECO:0000256" key="2">
    <source>
        <dbReference type="ARBA" id="ARBA00022801"/>
    </source>
</evidence>
<feature type="domain" description="Glycoside hydrolase family 2 catalytic" evidence="5">
    <location>
        <begin position="312"/>
        <end position="595"/>
    </location>
</feature>
<gene>
    <name evidence="7" type="ORF">SAMN04488090_4176</name>
</gene>
<protein>
    <submittedName>
        <fullName evidence="7">Beta-glucuronidase</fullName>
    </submittedName>
</protein>
<dbReference type="STRING" id="563176.SAMN04488090_4176"/>
<dbReference type="InterPro" id="IPR006103">
    <property type="entry name" value="Glyco_hydro_2_cat"/>
</dbReference>
<dbReference type="SUPFAM" id="SSF49303">
    <property type="entry name" value="beta-Galactosidase/glucuronidase domain"/>
    <property type="match status" value="1"/>
</dbReference>
<dbReference type="InterPro" id="IPR006102">
    <property type="entry name" value="Ig-like_GH2"/>
</dbReference>
<dbReference type="AlphaFoldDB" id="A0A1G9VN34"/>
<dbReference type="Gene3D" id="2.60.120.260">
    <property type="entry name" value="Galactose-binding domain-like"/>
    <property type="match status" value="1"/>
</dbReference>
<keyword evidence="2" id="KW-0378">Hydrolase</keyword>
<dbReference type="InterPro" id="IPR013783">
    <property type="entry name" value="Ig-like_fold"/>
</dbReference>